<dbReference type="Proteomes" id="UP001056120">
    <property type="component" value="Linkage Group LG02"/>
</dbReference>
<accession>A0ACB9JZB3</accession>
<dbReference type="EMBL" id="CM042019">
    <property type="protein sequence ID" value="KAI3825390.1"/>
    <property type="molecule type" value="Genomic_DNA"/>
</dbReference>
<gene>
    <name evidence="1" type="ORF">L1987_06873</name>
</gene>
<sequence length="103" mass="10934">MIGKETKFLVGDTDPNLNHEDLSIPGKCDSNLECDLNAYSADNVLKPGTNSNIGVSYASKRKSGFVDDEGIEIVYDKTAKFMEAGVQPNSEGASTPGSISFNG</sequence>
<evidence type="ECO:0000313" key="2">
    <source>
        <dbReference type="Proteomes" id="UP001056120"/>
    </source>
</evidence>
<keyword evidence="2" id="KW-1185">Reference proteome</keyword>
<comment type="caution">
    <text evidence="1">The sequence shown here is derived from an EMBL/GenBank/DDBJ whole genome shotgun (WGS) entry which is preliminary data.</text>
</comment>
<evidence type="ECO:0000313" key="1">
    <source>
        <dbReference type="EMBL" id="KAI3825390.1"/>
    </source>
</evidence>
<protein>
    <submittedName>
        <fullName evidence="1">Uncharacterized protein</fullName>
    </submittedName>
</protein>
<proteinExistence type="predicted"/>
<reference evidence="1 2" key="2">
    <citation type="journal article" date="2022" name="Mol. Ecol. Resour.">
        <title>The genomes of chicory, endive, great burdock and yacon provide insights into Asteraceae paleo-polyploidization history and plant inulin production.</title>
        <authorList>
            <person name="Fan W."/>
            <person name="Wang S."/>
            <person name="Wang H."/>
            <person name="Wang A."/>
            <person name="Jiang F."/>
            <person name="Liu H."/>
            <person name="Zhao H."/>
            <person name="Xu D."/>
            <person name="Zhang Y."/>
        </authorList>
    </citation>
    <scope>NUCLEOTIDE SEQUENCE [LARGE SCALE GENOMIC DNA]</scope>
    <source>
        <strain evidence="2">cv. Yunnan</strain>
        <tissue evidence="1">Leaves</tissue>
    </source>
</reference>
<organism evidence="1 2">
    <name type="scientific">Smallanthus sonchifolius</name>
    <dbReference type="NCBI Taxonomy" id="185202"/>
    <lineage>
        <taxon>Eukaryota</taxon>
        <taxon>Viridiplantae</taxon>
        <taxon>Streptophyta</taxon>
        <taxon>Embryophyta</taxon>
        <taxon>Tracheophyta</taxon>
        <taxon>Spermatophyta</taxon>
        <taxon>Magnoliopsida</taxon>
        <taxon>eudicotyledons</taxon>
        <taxon>Gunneridae</taxon>
        <taxon>Pentapetalae</taxon>
        <taxon>asterids</taxon>
        <taxon>campanulids</taxon>
        <taxon>Asterales</taxon>
        <taxon>Asteraceae</taxon>
        <taxon>Asteroideae</taxon>
        <taxon>Heliantheae alliance</taxon>
        <taxon>Millerieae</taxon>
        <taxon>Smallanthus</taxon>
    </lineage>
</organism>
<reference evidence="2" key="1">
    <citation type="journal article" date="2022" name="Mol. Ecol. Resour.">
        <title>The genomes of chicory, endive, great burdock and yacon provide insights into Asteraceae palaeo-polyploidization history and plant inulin production.</title>
        <authorList>
            <person name="Fan W."/>
            <person name="Wang S."/>
            <person name="Wang H."/>
            <person name="Wang A."/>
            <person name="Jiang F."/>
            <person name="Liu H."/>
            <person name="Zhao H."/>
            <person name="Xu D."/>
            <person name="Zhang Y."/>
        </authorList>
    </citation>
    <scope>NUCLEOTIDE SEQUENCE [LARGE SCALE GENOMIC DNA]</scope>
    <source>
        <strain evidence="2">cv. Yunnan</strain>
    </source>
</reference>
<name>A0ACB9JZB3_9ASTR</name>